<dbReference type="InterPro" id="IPR029045">
    <property type="entry name" value="ClpP/crotonase-like_dom_sf"/>
</dbReference>
<dbReference type="InterPro" id="IPR018376">
    <property type="entry name" value="Enoyl-CoA_hyd/isom_CS"/>
</dbReference>
<evidence type="ECO:0000313" key="5">
    <source>
        <dbReference type="Proteomes" id="UP000054350"/>
    </source>
</evidence>
<dbReference type="PANTHER" id="PTHR42964:SF1">
    <property type="entry name" value="POLYKETIDE BIOSYNTHESIS ENOYL-COA HYDRATASE PKSH-RELATED"/>
    <property type="match status" value="1"/>
</dbReference>
<dbReference type="eggNOG" id="KOG1680">
    <property type="taxonomic scope" value="Eukaryota"/>
</dbReference>
<evidence type="ECO:0000256" key="1">
    <source>
        <dbReference type="ARBA" id="ARBA00005254"/>
    </source>
</evidence>
<gene>
    <name evidence="4" type="ORF">AMAG_05744</name>
</gene>
<dbReference type="Gene3D" id="1.10.12.10">
    <property type="entry name" value="Lyase 2-enoyl-coa Hydratase, Chain A, domain 2"/>
    <property type="match status" value="1"/>
</dbReference>
<dbReference type="SUPFAM" id="SSF52096">
    <property type="entry name" value="ClpP/crotonase"/>
    <property type="match status" value="1"/>
</dbReference>
<dbReference type="Gene3D" id="3.90.226.10">
    <property type="entry name" value="2-enoyl-CoA Hydratase, Chain A, domain 1"/>
    <property type="match status" value="1"/>
</dbReference>
<proteinExistence type="inferred from homology"/>
<dbReference type="CDD" id="cd06558">
    <property type="entry name" value="crotonase-like"/>
    <property type="match status" value="1"/>
</dbReference>
<dbReference type="AlphaFoldDB" id="A0A0L0SD28"/>
<dbReference type="InterPro" id="IPR051683">
    <property type="entry name" value="Enoyl-CoA_Hydratase/Isomerase"/>
</dbReference>
<dbReference type="STRING" id="578462.A0A0L0SD28"/>
<feature type="compositionally biased region" description="Basic and acidic residues" evidence="3">
    <location>
        <begin position="276"/>
        <end position="289"/>
    </location>
</feature>
<dbReference type="VEuPathDB" id="FungiDB:AMAG_05744"/>
<evidence type="ECO:0000256" key="2">
    <source>
        <dbReference type="RuleBase" id="RU003707"/>
    </source>
</evidence>
<dbReference type="InterPro" id="IPR001753">
    <property type="entry name" value="Enoyl-CoA_hydra/iso"/>
</dbReference>
<dbReference type="Proteomes" id="UP000054350">
    <property type="component" value="Unassembled WGS sequence"/>
</dbReference>
<dbReference type="PROSITE" id="PS00166">
    <property type="entry name" value="ENOYL_COA_HYDRATASE"/>
    <property type="match status" value="1"/>
</dbReference>
<evidence type="ECO:0008006" key="6">
    <source>
        <dbReference type="Google" id="ProtNLM"/>
    </source>
</evidence>
<keyword evidence="5" id="KW-1185">Reference proteome</keyword>
<dbReference type="InterPro" id="IPR014748">
    <property type="entry name" value="Enoyl-CoA_hydra_C"/>
</dbReference>
<protein>
    <recommendedName>
        <fullName evidence="6">Enoyl-CoA hydratase/isomerase</fullName>
    </recommendedName>
</protein>
<feature type="region of interest" description="Disordered" evidence="3">
    <location>
        <begin position="269"/>
        <end position="289"/>
    </location>
</feature>
<dbReference type="Pfam" id="PF00378">
    <property type="entry name" value="ECH_1"/>
    <property type="match status" value="1"/>
</dbReference>
<evidence type="ECO:0000256" key="3">
    <source>
        <dbReference type="SAM" id="MobiDB-lite"/>
    </source>
</evidence>
<evidence type="ECO:0000313" key="4">
    <source>
        <dbReference type="EMBL" id="KNE60347.1"/>
    </source>
</evidence>
<comment type="similarity">
    <text evidence="1 2">Belongs to the enoyl-CoA hydratase/isomerase family.</text>
</comment>
<dbReference type="PANTHER" id="PTHR42964">
    <property type="entry name" value="ENOYL-COA HYDRATASE"/>
    <property type="match status" value="1"/>
</dbReference>
<sequence>MPADPTAAADAPLLVDRTLDHGRIWLLTLNRPRAGNSIDASLATSLVATFRDAELDPVVRALVLTGSGKYFCTGMNLGSAGQLSSTDDDDDTDLFDMIRRSRVPTVAALNGPALGGGVGLFLACDLRVAARDAYLALPEVRRGLVPARIGPIVVETLGLARAKSLAITAARMPVVPDLVGTGIVAQVAEDAAQVVLAAVEMARSVVLGAPGAVLATRSLFDAVAVHARGETGALGDVPEVRKRVRQAFARMMGSDEAAEGIQAFMARRAPSWAPQEEGKKKEAAGKAKL</sequence>
<accession>A0A0L0SD28</accession>
<dbReference type="GO" id="GO:0003824">
    <property type="term" value="F:catalytic activity"/>
    <property type="evidence" value="ECO:0007669"/>
    <property type="project" value="InterPro"/>
</dbReference>
<dbReference type="EMBL" id="GG745336">
    <property type="protein sequence ID" value="KNE60347.1"/>
    <property type="molecule type" value="Genomic_DNA"/>
</dbReference>
<organism evidence="4 5">
    <name type="scientific">Allomyces macrogynus (strain ATCC 38327)</name>
    <name type="common">Allomyces javanicus var. macrogynus</name>
    <dbReference type="NCBI Taxonomy" id="578462"/>
    <lineage>
        <taxon>Eukaryota</taxon>
        <taxon>Fungi</taxon>
        <taxon>Fungi incertae sedis</taxon>
        <taxon>Blastocladiomycota</taxon>
        <taxon>Blastocladiomycetes</taxon>
        <taxon>Blastocladiales</taxon>
        <taxon>Blastocladiaceae</taxon>
        <taxon>Allomyces</taxon>
    </lineage>
</organism>
<reference evidence="5" key="2">
    <citation type="submission" date="2009-11" db="EMBL/GenBank/DDBJ databases">
        <title>The Genome Sequence of Allomyces macrogynus strain ATCC 38327.</title>
        <authorList>
            <consortium name="The Broad Institute Genome Sequencing Platform"/>
            <person name="Russ C."/>
            <person name="Cuomo C."/>
            <person name="Shea T."/>
            <person name="Young S.K."/>
            <person name="Zeng Q."/>
            <person name="Koehrsen M."/>
            <person name="Haas B."/>
            <person name="Borodovsky M."/>
            <person name="Guigo R."/>
            <person name="Alvarado L."/>
            <person name="Berlin A."/>
            <person name="Borenstein D."/>
            <person name="Chen Z."/>
            <person name="Engels R."/>
            <person name="Freedman E."/>
            <person name="Gellesch M."/>
            <person name="Goldberg J."/>
            <person name="Griggs A."/>
            <person name="Gujja S."/>
            <person name="Heiman D."/>
            <person name="Hepburn T."/>
            <person name="Howarth C."/>
            <person name="Jen D."/>
            <person name="Larson L."/>
            <person name="Lewis B."/>
            <person name="Mehta T."/>
            <person name="Park D."/>
            <person name="Pearson M."/>
            <person name="Roberts A."/>
            <person name="Saif S."/>
            <person name="Shenoy N."/>
            <person name="Sisk P."/>
            <person name="Stolte C."/>
            <person name="Sykes S."/>
            <person name="Walk T."/>
            <person name="White J."/>
            <person name="Yandava C."/>
            <person name="Burger G."/>
            <person name="Gray M.W."/>
            <person name="Holland P.W.H."/>
            <person name="King N."/>
            <person name="Lang F.B.F."/>
            <person name="Roger A.J."/>
            <person name="Ruiz-Trillo I."/>
            <person name="Lander E."/>
            <person name="Nusbaum C."/>
        </authorList>
    </citation>
    <scope>NUCLEOTIDE SEQUENCE [LARGE SCALE GENOMIC DNA]</scope>
    <source>
        <strain evidence="5">ATCC 38327</strain>
    </source>
</reference>
<dbReference type="OMA" id="ELVHYEV"/>
<reference evidence="4 5" key="1">
    <citation type="submission" date="2009-11" db="EMBL/GenBank/DDBJ databases">
        <title>Annotation of Allomyces macrogynus ATCC 38327.</title>
        <authorList>
            <consortium name="The Broad Institute Genome Sequencing Platform"/>
            <person name="Russ C."/>
            <person name="Cuomo C."/>
            <person name="Burger G."/>
            <person name="Gray M.W."/>
            <person name="Holland P.W.H."/>
            <person name="King N."/>
            <person name="Lang F.B.F."/>
            <person name="Roger A.J."/>
            <person name="Ruiz-Trillo I."/>
            <person name="Young S.K."/>
            <person name="Zeng Q."/>
            <person name="Gargeya S."/>
            <person name="Fitzgerald M."/>
            <person name="Haas B."/>
            <person name="Abouelleil A."/>
            <person name="Alvarado L."/>
            <person name="Arachchi H.M."/>
            <person name="Berlin A."/>
            <person name="Chapman S.B."/>
            <person name="Gearin G."/>
            <person name="Goldberg J."/>
            <person name="Griggs A."/>
            <person name="Gujja S."/>
            <person name="Hansen M."/>
            <person name="Heiman D."/>
            <person name="Howarth C."/>
            <person name="Larimer J."/>
            <person name="Lui A."/>
            <person name="MacDonald P.J.P."/>
            <person name="McCowen C."/>
            <person name="Montmayeur A."/>
            <person name="Murphy C."/>
            <person name="Neiman D."/>
            <person name="Pearson M."/>
            <person name="Priest M."/>
            <person name="Roberts A."/>
            <person name="Saif S."/>
            <person name="Shea T."/>
            <person name="Sisk P."/>
            <person name="Stolte C."/>
            <person name="Sykes S."/>
            <person name="Wortman J."/>
            <person name="Nusbaum C."/>
            <person name="Birren B."/>
        </authorList>
    </citation>
    <scope>NUCLEOTIDE SEQUENCE [LARGE SCALE GENOMIC DNA]</scope>
    <source>
        <strain evidence="4 5">ATCC 38327</strain>
    </source>
</reference>
<name>A0A0L0SD28_ALLM3</name>
<dbReference type="OrthoDB" id="448450at2759"/>